<dbReference type="PANTHER" id="PTHR45526">
    <property type="entry name" value="TRANSCRIPTIONAL REGULATORY PROTEIN DPIA"/>
    <property type="match status" value="1"/>
</dbReference>
<dbReference type="InterPro" id="IPR051271">
    <property type="entry name" value="2C-system_Tx_regulators"/>
</dbReference>
<comment type="subcellular location">
    <subcellularLocation>
        <location evidence="1 9">Cytoplasm</location>
    </subcellularLocation>
</comment>
<protein>
    <recommendedName>
        <fullName evidence="9">Transcriptional regulatory protein</fullName>
    </recommendedName>
</protein>
<dbReference type="CDD" id="cd19925">
    <property type="entry name" value="REC_citrate_TCS"/>
    <property type="match status" value="1"/>
</dbReference>
<dbReference type="InterPro" id="IPR024187">
    <property type="entry name" value="Sig_transdc_resp-reg_cit/mal"/>
</dbReference>
<dbReference type="GO" id="GO:0000156">
    <property type="term" value="F:phosphorelay response regulator activity"/>
    <property type="evidence" value="ECO:0007669"/>
    <property type="project" value="TreeGrafter"/>
</dbReference>
<dbReference type="SMART" id="SM00448">
    <property type="entry name" value="REC"/>
    <property type="match status" value="1"/>
</dbReference>
<evidence type="ECO:0000256" key="1">
    <source>
        <dbReference type="ARBA" id="ARBA00004496"/>
    </source>
</evidence>
<keyword evidence="2 9" id="KW-0963">Cytoplasm</keyword>
<evidence type="ECO:0000256" key="3">
    <source>
        <dbReference type="ARBA" id="ARBA00022553"/>
    </source>
</evidence>
<evidence type="ECO:0000256" key="10">
    <source>
        <dbReference type="PROSITE-ProRule" id="PRU00169"/>
    </source>
</evidence>
<dbReference type="Pfam" id="PF00072">
    <property type="entry name" value="Response_reg"/>
    <property type="match status" value="1"/>
</dbReference>
<dbReference type="GO" id="GO:0003677">
    <property type="term" value="F:DNA binding"/>
    <property type="evidence" value="ECO:0007669"/>
    <property type="project" value="UniProtKB-KW"/>
</dbReference>
<dbReference type="Proteomes" id="UP000637643">
    <property type="component" value="Unassembled WGS sequence"/>
</dbReference>
<keyword evidence="4 9" id="KW-0902">Two-component regulatory system</keyword>
<keyword evidence="7 9" id="KW-0010">Activator</keyword>
<evidence type="ECO:0000256" key="5">
    <source>
        <dbReference type="ARBA" id="ARBA00023015"/>
    </source>
</evidence>
<evidence type="ECO:0000256" key="6">
    <source>
        <dbReference type="ARBA" id="ARBA00023125"/>
    </source>
</evidence>
<reference evidence="12" key="1">
    <citation type="journal article" date="2014" name="Int. J. Syst. Evol. Microbiol.">
        <title>Complete genome sequence of Corynebacterium casei LMG S-19264T (=DSM 44701T), isolated from a smear-ripened cheese.</title>
        <authorList>
            <consortium name="US DOE Joint Genome Institute (JGI-PGF)"/>
            <person name="Walter F."/>
            <person name="Albersmeier A."/>
            <person name="Kalinowski J."/>
            <person name="Ruckert C."/>
        </authorList>
    </citation>
    <scope>NUCLEOTIDE SEQUENCE</scope>
    <source>
        <strain evidence="12">CGMCC 1.16134</strain>
    </source>
</reference>
<name>A0A917FT49_9BACL</name>
<keyword evidence="6 9" id="KW-0238">DNA-binding</keyword>
<keyword evidence="8 9" id="KW-0804">Transcription</keyword>
<dbReference type="GO" id="GO:0005737">
    <property type="term" value="C:cytoplasm"/>
    <property type="evidence" value="ECO:0007669"/>
    <property type="project" value="UniProtKB-SubCell"/>
</dbReference>
<feature type="domain" description="Response regulatory" evidence="11">
    <location>
        <begin position="5"/>
        <end position="121"/>
    </location>
</feature>
<evidence type="ECO:0000259" key="11">
    <source>
        <dbReference type="PROSITE" id="PS50110"/>
    </source>
</evidence>
<keyword evidence="13" id="KW-1185">Reference proteome</keyword>
<dbReference type="Gene3D" id="3.40.50.2300">
    <property type="match status" value="1"/>
</dbReference>
<sequence length="237" mass="27029">MTMIKVLIVEDDPMVSEMNKFYLQQVEGFRAEGWASSADEALNLLAKNVYDLILLDIYMKESNGLELLSEIRQSGLRVDVIVISAASDKESIQESLQNGAVDYLIKPFEFSRFRAALNGYKEQIRLFRSRNQLNQSELDKLSRFKHERKVSQELPKGFTRQTLQNVWRAVESCACELFSAEDISVLSGISRVSVGKYLVELMELGVLEMDRVYGSVGRPVQKYRIAPNGRSLITQYI</sequence>
<evidence type="ECO:0000256" key="9">
    <source>
        <dbReference type="PIRNR" id="PIRNR006171"/>
    </source>
</evidence>
<dbReference type="SUPFAM" id="SSF52172">
    <property type="entry name" value="CheY-like"/>
    <property type="match status" value="1"/>
</dbReference>
<feature type="modified residue" description="4-aspartylphosphate" evidence="10">
    <location>
        <position position="56"/>
    </location>
</feature>
<dbReference type="PIRSF" id="PIRSF006171">
    <property type="entry name" value="RR_citrat_malat"/>
    <property type="match status" value="1"/>
</dbReference>
<proteinExistence type="predicted"/>
<evidence type="ECO:0000256" key="2">
    <source>
        <dbReference type="ARBA" id="ARBA00022490"/>
    </source>
</evidence>
<dbReference type="EMBL" id="BMKR01000028">
    <property type="protein sequence ID" value="GGF99391.1"/>
    <property type="molecule type" value="Genomic_DNA"/>
</dbReference>
<dbReference type="GO" id="GO:0003700">
    <property type="term" value="F:DNA-binding transcription factor activity"/>
    <property type="evidence" value="ECO:0007669"/>
    <property type="project" value="InterPro"/>
</dbReference>
<evidence type="ECO:0000313" key="12">
    <source>
        <dbReference type="EMBL" id="GGF99391.1"/>
    </source>
</evidence>
<dbReference type="PROSITE" id="PS50110">
    <property type="entry name" value="RESPONSE_REGULATORY"/>
    <property type="match status" value="1"/>
</dbReference>
<evidence type="ECO:0000256" key="8">
    <source>
        <dbReference type="ARBA" id="ARBA00023163"/>
    </source>
</evidence>
<accession>A0A917FT49</accession>
<evidence type="ECO:0000313" key="13">
    <source>
        <dbReference type="Proteomes" id="UP000637643"/>
    </source>
</evidence>
<dbReference type="InterPro" id="IPR011006">
    <property type="entry name" value="CheY-like_superfamily"/>
</dbReference>
<comment type="caution">
    <text evidence="12">The sequence shown here is derived from an EMBL/GenBank/DDBJ whole genome shotgun (WGS) entry which is preliminary data.</text>
</comment>
<reference evidence="12" key="2">
    <citation type="submission" date="2020-09" db="EMBL/GenBank/DDBJ databases">
        <authorList>
            <person name="Sun Q."/>
            <person name="Zhou Y."/>
        </authorList>
    </citation>
    <scope>NUCLEOTIDE SEQUENCE</scope>
    <source>
        <strain evidence="12">CGMCC 1.16134</strain>
    </source>
</reference>
<gene>
    <name evidence="12" type="primary">malR</name>
    <name evidence="12" type="ORF">GCM10010912_50220</name>
</gene>
<keyword evidence="3 10" id="KW-0597">Phosphoprotein</keyword>
<dbReference type="InterPro" id="IPR001789">
    <property type="entry name" value="Sig_transdc_resp-reg_receiver"/>
</dbReference>
<dbReference type="AlphaFoldDB" id="A0A917FT49"/>
<dbReference type="PANTHER" id="PTHR45526:SF1">
    <property type="entry name" value="TRANSCRIPTIONAL REGULATORY PROTEIN DCUR-RELATED"/>
    <property type="match status" value="1"/>
</dbReference>
<evidence type="ECO:0000256" key="4">
    <source>
        <dbReference type="ARBA" id="ARBA00023012"/>
    </source>
</evidence>
<keyword evidence="5 9" id="KW-0805">Transcription regulation</keyword>
<evidence type="ECO:0000256" key="7">
    <source>
        <dbReference type="ARBA" id="ARBA00023159"/>
    </source>
</evidence>
<organism evidence="12 13">
    <name type="scientific">Paenibacillus albidus</name>
    <dbReference type="NCBI Taxonomy" id="2041023"/>
    <lineage>
        <taxon>Bacteria</taxon>
        <taxon>Bacillati</taxon>
        <taxon>Bacillota</taxon>
        <taxon>Bacilli</taxon>
        <taxon>Bacillales</taxon>
        <taxon>Paenibacillaceae</taxon>
        <taxon>Paenibacillus</taxon>
    </lineage>
</organism>